<name>A0A1X9SW29_9BACT</name>
<proteinExistence type="predicted"/>
<dbReference type="STRING" id="1660073.CSUIS_0577"/>
<evidence type="ECO:0000313" key="2">
    <source>
        <dbReference type="Proteomes" id="UP000194260"/>
    </source>
</evidence>
<reference evidence="2" key="1">
    <citation type="journal article" date="2017" name="Genome Biol. Evol.">
        <title>Comparative Genomic Analysis Identifies a Campylobacter Clade Deficient in Selenium Metabolism.</title>
        <authorList>
            <person name="Miller W.G."/>
            <person name="Yee E."/>
            <person name="Lopes B.S."/>
            <person name="Chapman M.H."/>
            <person name="Huynh S."/>
            <person name="Bono J.L."/>
            <person name="Parker C.T."/>
            <person name="Strachan N.J.C."/>
            <person name="Forbes K.J."/>
        </authorList>
    </citation>
    <scope>NUCLEOTIDE SEQUENCE [LARGE SCALE GENOMIC DNA]</scope>
    <source>
        <strain evidence="2">RM6137</strain>
    </source>
</reference>
<sequence length="79" mass="8727">MVFGYTFGLNLLKNRGRYSGNDNLATLSYLNSKKGTKFTSFKQPSGGSWVGIGMGIITTLEQVDMETCQKEIVETVKPE</sequence>
<dbReference type="AlphaFoldDB" id="A0A1X9SW29"/>
<protein>
    <submittedName>
        <fullName evidence="1">Uncharacterized protein</fullName>
    </submittedName>
</protein>
<accession>A0A1X9SW29</accession>
<gene>
    <name evidence="1" type="ORF">CSUIS_0577</name>
</gene>
<dbReference type="EMBL" id="CP018789">
    <property type="protein sequence ID" value="ARR00403.1"/>
    <property type="molecule type" value="Genomic_DNA"/>
</dbReference>
<organism evidence="1 2">
    <name type="scientific">Campylobacter porcelli</name>
    <dbReference type="NCBI Taxonomy" id="1660073"/>
    <lineage>
        <taxon>Bacteria</taxon>
        <taxon>Pseudomonadati</taxon>
        <taxon>Campylobacterota</taxon>
        <taxon>Epsilonproteobacteria</taxon>
        <taxon>Campylobacterales</taxon>
        <taxon>Campylobacteraceae</taxon>
        <taxon>Campylobacter</taxon>
    </lineage>
</organism>
<dbReference type="Proteomes" id="UP000194260">
    <property type="component" value="Chromosome"/>
</dbReference>
<evidence type="ECO:0000313" key="1">
    <source>
        <dbReference type="EMBL" id="ARR00403.1"/>
    </source>
</evidence>
<dbReference type="KEGG" id="camy:CSUIS_0577"/>